<accession>A0ABP8MY87</accession>
<dbReference type="PANTHER" id="PTHR34265">
    <property type="entry name" value="TYPE III PANTOTHENATE KINASE"/>
    <property type="match status" value="1"/>
</dbReference>
<proteinExistence type="inferred from homology"/>
<comment type="catalytic activity">
    <reaction evidence="1 16">
        <text>(R)-pantothenate + ATP = (R)-4'-phosphopantothenate + ADP + H(+)</text>
        <dbReference type="Rhea" id="RHEA:16373"/>
        <dbReference type="ChEBI" id="CHEBI:10986"/>
        <dbReference type="ChEBI" id="CHEBI:15378"/>
        <dbReference type="ChEBI" id="CHEBI:29032"/>
        <dbReference type="ChEBI" id="CHEBI:30616"/>
        <dbReference type="ChEBI" id="CHEBI:456216"/>
        <dbReference type="EC" id="2.7.1.33"/>
    </reaction>
</comment>
<evidence type="ECO:0000256" key="7">
    <source>
        <dbReference type="ARBA" id="ARBA00022490"/>
    </source>
</evidence>
<comment type="caution">
    <text evidence="16">Lacks conserved residue(s) required for the propagation of feature annotation.</text>
</comment>
<evidence type="ECO:0000256" key="15">
    <source>
        <dbReference type="ARBA" id="ARBA00040883"/>
    </source>
</evidence>
<evidence type="ECO:0000256" key="4">
    <source>
        <dbReference type="ARBA" id="ARBA00005225"/>
    </source>
</evidence>
<comment type="function">
    <text evidence="16">Catalyzes the phosphorylation of pantothenate (Pan), the first step in CoA biosynthesis.</text>
</comment>
<evidence type="ECO:0000256" key="16">
    <source>
        <dbReference type="HAMAP-Rule" id="MF_01274"/>
    </source>
</evidence>
<sequence>MLLFFFGFSGLGIIFNPIQPENNSSMSTSKICVDWGNTLVKIALFDENDKITERYSLKAEEVVDQLHREIAPRRSFSGAIVSSVTNQHHELVEALRELTPLVIVLDNKTSLPILNAYSSAESLGADRVALACAAYGAHPDKNSLVISVGTCITYNFIGKNRTFRGGAISPGLQMRLTAMHEHTAKLPSVKVDGDLMLVGYDTESCMRSGAIFGAAAEIDGMIAMYESQYPDFNAILTGGDAPILAGKLKNKIFADPEILMKGLNQILKHNVPKAR</sequence>
<feature type="binding site" evidence="16">
    <location>
        <begin position="34"/>
        <end position="41"/>
    </location>
    <ligand>
        <name>ATP</name>
        <dbReference type="ChEBI" id="CHEBI:30616"/>
    </ligand>
</feature>
<dbReference type="EC" id="2.7.1.33" evidence="6 16"/>
<protein>
    <recommendedName>
        <fullName evidence="15 16">Type III pantothenate kinase</fullName>
        <ecNumber evidence="6 16">2.7.1.33</ecNumber>
    </recommendedName>
    <alternativeName>
        <fullName evidence="16">PanK-III</fullName>
    </alternativeName>
    <alternativeName>
        <fullName evidence="16">Pantothenic acid kinase</fullName>
    </alternativeName>
</protein>
<evidence type="ECO:0000256" key="6">
    <source>
        <dbReference type="ARBA" id="ARBA00012102"/>
    </source>
</evidence>
<evidence type="ECO:0000256" key="2">
    <source>
        <dbReference type="ARBA" id="ARBA00001958"/>
    </source>
</evidence>
<reference evidence="18" key="1">
    <citation type="journal article" date="2019" name="Int. J. Syst. Evol. Microbiol.">
        <title>The Global Catalogue of Microorganisms (GCM) 10K type strain sequencing project: providing services to taxonomists for standard genome sequencing and annotation.</title>
        <authorList>
            <consortium name="The Broad Institute Genomics Platform"/>
            <consortium name="The Broad Institute Genome Sequencing Center for Infectious Disease"/>
            <person name="Wu L."/>
            <person name="Ma J."/>
        </authorList>
    </citation>
    <scope>NUCLEOTIDE SEQUENCE [LARGE SCALE GENOMIC DNA]</scope>
    <source>
        <strain evidence="18">JCM 31921</strain>
    </source>
</reference>
<dbReference type="InterPro" id="IPR043129">
    <property type="entry name" value="ATPase_NBD"/>
</dbReference>
<dbReference type="Gene3D" id="3.30.420.40">
    <property type="match status" value="2"/>
</dbReference>
<feature type="binding site" evidence="16">
    <location>
        <position position="202"/>
    </location>
    <ligand>
        <name>substrate</name>
    </ligand>
</feature>
<dbReference type="PANTHER" id="PTHR34265:SF1">
    <property type="entry name" value="TYPE III PANTOTHENATE KINASE"/>
    <property type="match status" value="1"/>
</dbReference>
<evidence type="ECO:0000256" key="5">
    <source>
        <dbReference type="ARBA" id="ARBA00011738"/>
    </source>
</evidence>
<dbReference type="Proteomes" id="UP001501410">
    <property type="component" value="Unassembled WGS sequence"/>
</dbReference>
<evidence type="ECO:0000256" key="12">
    <source>
        <dbReference type="ARBA" id="ARBA00022958"/>
    </source>
</evidence>
<dbReference type="HAMAP" id="MF_01274">
    <property type="entry name" value="Pantothen_kinase_3"/>
    <property type="match status" value="1"/>
</dbReference>
<keyword evidence="10 16" id="KW-0418">Kinase</keyword>
<evidence type="ECO:0000256" key="8">
    <source>
        <dbReference type="ARBA" id="ARBA00022679"/>
    </source>
</evidence>
<evidence type="ECO:0000256" key="13">
    <source>
        <dbReference type="ARBA" id="ARBA00022993"/>
    </source>
</evidence>
<evidence type="ECO:0000256" key="14">
    <source>
        <dbReference type="ARBA" id="ARBA00038036"/>
    </source>
</evidence>
<gene>
    <name evidence="16" type="primary">coaX</name>
    <name evidence="17" type="ORF">GCM10023092_21370</name>
</gene>
<keyword evidence="12 16" id="KW-0630">Potassium</keyword>
<organism evidence="17 18">
    <name type="scientific">Rurimicrobium arvi</name>
    <dbReference type="NCBI Taxonomy" id="2049916"/>
    <lineage>
        <taxon>Bacteria</taxon>
        <taxon>Pseudomonadati</taxon>
        <taxon>Bacteroidota</taxon>
        <taxon>Chitinophagia</taxon>
        <taxon>Chitinophagales</taxon>
        <taxon>Chitinophagaceae</taxon>
        <taxon>Rurimicrobium</taxon>
    </lineage>
</organism>
<keyword evidence="18" id="KW-1185">Reference proteome</keyword>
<name>A0ABP8MY87_9BACT</name>
<comment type="caution">
    <text evidence="17">The sequence shown here is derived from an EMBL/GenBank/DDBJ whole genome shotgun (WGS) entry which is preliminary data.</text>
</comment>
<dbReference type="CDD" id="cd24015">
    <property type="entry name" value="ASKHA_NBD_PanK-III"/>
    <property type="match status" value="1"/>
</dbReference>
<evidence type="ECO:0000256" key="3">
    <source>
        <dbReference type="ARBA" id="ARBA00004496"/>
    </source>
</evidence>
<keyword evidence="7 16" id="KW-0963">Cytoplasm</keyword>
<feature type="binding site" evidence="16">
    <location>
        <begin position="124"/>
        <end position="127"/>
    </location>
    <ligand>
        <name>substrate</name>
    </ligand>
</feature>
<evidence type="ECO:0000256" key="1">
    <source>
        <dbReference type="ARBA" id="ARBA00001206"/>
    </source>
</evidence>
<comment type="pathway">
    <text evidence="4 16">Cofactor biosynthesis; coenzyme A biosynthesis; CoA from (R)-pantothenate: step 1/5.</text>
</comment>
<evidence type="ECO:0000256" key="10">
    <source>
        <dbReference type="ARBA" id="ARBA00022777"/>
    </source>
</evidence>
<dbReference type="InterPro" id="IPR004619">
    <property type="entry name" value="Type_III_PanK"/>
</dbReference>
<feature type="active site" description="Proton acceptor" evidence="16">
    <location>
        <position position="126"/>
    </location>
</feature>
<feature type="binding site" evidence="16">
    <location>
        <position position="117"/>
    </location>
    <ligand>
        <name>substrate</name>
    </ligand>
</feature>
<evidence type="ECO:0000256" key="9">
    <source>
        <dbReference type="ARBA" id="ARBA00022741"/>
    </source>
</evidence>
<keyword evidence="11 16" id="KW-0067">ATP-binding</keyword>
<comment type="similarity">
    <text evidence="14 16">Belongs to the type III pantothenate kinase family.</text>
</comment>
<evidence type="ECO:0000313" key="18">
    <source>
        <dbReference type="Proteomes" id="UP001501410"/>
    </source>
</evidence>
<dbReference type="Pfam" id="PF03309">
    <property type="entry name" value="Pan_kinase"/>
    <property type="match status" value="1"/>
</dbReference>
<comment type="cofactor">
    <cofactor evidence="16">
        <name>NH4(+)</name>
        <dbReference type="ChEBI" id="CHEBI:28938"/>
    </cofactor>
    <cofactor evidence="16">
        <name>K(+)</name>
        <dbReference type="ChEBI" id="CHEBI:29103"/>
    </cofactor>
    <text evidence="16">A monovalent cation. Ammonium or potassium.</text>
</comment>
<dbReference type="EMBL" id="BAABEZ010000022">
    <property type="protein sequence ID" value="GAA4456305.1"/>
    <property type="molecule type" value="Genomic_DNA"/>
</dbReference>
<keyword evidence="13 16" id="KW-0173">Coenzyme A biosynthesis</keyword>
<evidence type="ECO:0000256" key="11">
    <source>
        <dbReference type="ARBA" id="ARBA00022840"/>
    </source>
</evidence>
<comment type="subunit">
    <text evidence="5 16">Homodimer.</text>
</comment>
<comment type="cofactor">
    <cofactor evidence="2">
        <name>K(+)</name>
        <dbReference type="ChEBI" id="CHEBI:29103"/>
    </cofactor>
</comment>
<evidence type="ECO:0000313" key="17">
    <source>
        <dbReference type="EMBL" id="GAA4456305.1"/>
    </source>
</evidence>
<dbReference type="NCBIfam" id="TIGR00671">
    <property type="entry name" value="baf"/>
    <property type="match status" value="1"/>
</dbReference>
<keyword evidence="9 16" id="KW-0547">Nucleotide-binding</keyword>
<comment type="subcellular location">
    <subcellularLocation>
        <location evidence="3 16">Cytoplasm</location>
    </subcellularLocation>
</comment>
<feature type="binding site" evidence="16">
    <location>
        <position position="150"/>
    </location>
    <ligand>
        <name>ATP</name>
        <dbReference type="ChEBI" id="CHEBI:30616"/>
    </ligand>
</feature>
<dbReference type="GO" id="GO:0016301">
    <property type="term" value="F:kinase activity"/>
    <property type="evidence" value="ECO:0007669"/>
    <property type="project" value="UniProtKB-KW"/>
</dbReference>
<dbReference type="SUPFAM" id="SSF53067">
    <property type="entry name" value="Actin-like ATPase domain"/>
    <property type="match status" value="2"/>
</dbReference>
<keyword evidence="8 16" id="KW-0808">Transferase</keyword>